<dbReference type="InterPro" id="IPR043128">
    <property type="entry name" value="Rev_trsase/Diguanyl_cyclase"/>
</dbReference>
<evidence type="ECO:0000259" key="1">
    <source>
        <dbReference type="PROSITE" id="PS50878"/>
    </source>
</evidence>
<dbReference type="CDD" id="cd01646">
    <property type="entry name" value="RT_Bac_retron_I"/>
    <property type="match status" value="1"/>
</dbReference>
<reference evidence="2 3" key="1">
    <citation type="submission" date="2020-08" db="EMBL/GenBank/DDBJ databases">
        <title>Genomic Encyclopedia of Type Strains, Phase III (KMG-III): the genomes of soil and plant-associated and newly described type strains.</title>
        <authorList>
            <person name="Whitman W."/>
        </authorList>
    </citation>
    <scope>NUCLEOTIDE SEQUENCE [LARGE SCALE GENOMIC DNA]</scope>
    <source>
        <strain evidence="2 3">CECT 8693</strain>
    </source>
</reference>
<evidence type="ECO:0000313" key="3">
    <source>
        <dbReference type="Proteomes" id="UP000567067"/>
    </source>
</evidence>
<feature type="domain" description="Reverse transcriptase" evidence="1">
    <location>
        <begin position="1"/>
        <end position="112"/>
    </location>
</feature>
<dbReference type="Pfam" id="PF00078">
    <property type="entry name" value="RVT_1"/>
    <property type="match status" value="1"/>
</dbReference>
<organism evidence="2 3">
    <name type="scientific">Fontibacillus solani</name>
    <dbReference type="NCBI Taxonomy" id="1572857"/>
    <lineage>
        <taxon>Bacteria</taxon>
        <taxon>Bacillati</taxon>
        <taxon>Bacillota</taxon>
        <taxon>Bacilli</taxon>
        <taxon>Bacillales</taxon>
        <taxon>Paenibacillaceae</taxon>
        <taxon>Fontibacillus</taxon>
    </lineage>
</organism>
<dbReference type="EMBL" id="JACJIP010000049">
    <property type="protein sequence ID" value="MBA9088396.1"/>
    <property type="molecule type" value="Genomic_DNA"/>
</dbReference>
<protein>
    <recommendedName>
        <fullName evidence="1">Reverse transcriptase domain-containing protein</fullName>
    </recommendedName>
</protein>
<evidence type="ECO:0000313" key="2">
    <source>
        <dbReference type="EMBL" id="MBA9088396.1"/>
    </source>
</evidence>
<proteinExistence type="predicted"/>
<dbReference type="Proteomes" id="UP000567067">
    <property type="component" value="Unassembled WGS sequence"/>
</dbReference>
<gene>
    <name evidence="2" type="ORF">FHR92_004895</name>
</gene>
<dbReference type="InterPro" id="IPR043502">
    <property type="entry name" value="DNA/RNA_pol_sf"/>
</dbReference>
<dbReference type="InterPro" id="IPR000477">
    <property type="entry name" value="RT_dom"/>
</dbReference>
<name>A0A7W3SY55_9BACL</name>
<accession>A0A7W3SY55</accession>
<dbReference type="InterPro" id="IPR051083">
    <property type="entry name" value="GrpII_Intron_Splice-Mob/Def"/>
</dbReference>
<dbReference type="PANTHER" id="PTHR34047">
    <property type="entry name" value="NUCLEAR INTRON MATURASE 1, MITOCHONDRIAL-RELATED"/>
    <property type="match status" value="1"/>
</dbReference>
<dbReference type="SUPFAM" id="SSF56672">
    <property type="entry name" value="DNA/RNA polymerases"/>
    <property type="match status" value="1"/>
</dbReference>
<dbReference type="PROSITE" id="PS50878">
    <property type="entry name" value="RT_POL"/>
    <property type="match status" value="1"/>
</dbReference>
<keyword evidence="3" id="KW-1185">Reference proteome</keyword>
<sequence>MIRKAIQTPTIPEGKQRKVYPISTVGVPQGISISNILANIYLVDVDRKFNKYKGIKYFRYVDDILIICQSSKKNRVVKAIKNELSDLKLTIQNDKWREGELTSGFEYLGYSYTKLKGDYYGFTVKNDSLMKLENSILKTFKEYRRERNSQQFIWNLNNRITGFVIDGNKFGWLFFYSQIDNVAVLYHLDWYVQKMCKVFKVDTELRKHVKKFVKAYFEIIKKRGKSGYIPNSAGFSLNEQKKNTSIYF</sequence>
<dbReference type="PANTHER" id="PTHR34047:SF8">
    <property type="entry name" value="PROTEIN YKFC"/>
    <property type="match status" value="1"/>
</dbReference>
<comment type="caution">
    <text evidence="2">The sequence shown here is derived from an EMBL/GenBank/DDBJ whole genome shotgun (WGS) entry which is preliminary data.</text>
</comment>
<dbReference type="AlphaFoldDB" id="A0A7W3SY55"/>
<dbReference type="Gene3D" id="3.30.70.270">
    <property type="match status" value="1"/>
</dbReference>